<evidence type="ECO:0000313" key="1">
    <source>
        <dbReference type="EMBL" id="APG77044.1"/>
    </source>
</evidence>
<name>A0A1L3KI56_9VIRU</name>
<organism evidence="1">
    <name type="scientific">Beihai levi-like virus 8</name>
    <dbReference type="NCBI Taxonomy" id="1922426"/>
    <lineage>
        <taxon>Viruses</taxon>
        <taxon>Riboviria</taxon>
    </lineage>
</organism>
<sequence>MTTVWNAIPWSWLVDYFLQVGNFLEAQQGYYRSTADQMCLMSKSELEAAAMWHAESSYWEPGMTWDSGLAKFTHLRRKVVYHPKPQLLYRPFLTLGQLSILGALSTSRTTTFFRSG</sequence>
<accession>A0A1L3KI56</accession>
<proteinExistence type="predicted"/>
<protein>
    <submittedName>
        <fullName evidence="1">Uncharacterized protein</fullName>
    </submittedName>
</protein>
<dbReference type="EMBL" id="KX883490">
    <property type="protein sequence ID" value="APG77044.1"/>
    <property type="molecule type" value="Genomic_RNA"/>
</dbReference>
<reference evidence="1" key="1">
    <citation type="journal article" date="2016" name="Nature">
        <title>Redefining the invertebrate RNA virosphere.</title>
        <authorList>
            <person name="Shi M."/>
            <person name="Lin X.D."/>
            <person name="Tian J.H."/>
            <person name="Chen L.J."/>
            <person name="Chen X."/>
            <person name="Li C.X."/>
            <person name="Qin X.C."/>
            <person name="Li J."/>
            <person name="Cao J.P."/>
            <person name="Eden J.S."/>
            <person name="Buchmann J."/>
            <person name="Wang W."/>
            <person name="Xu J."/>
            <person name="Holmes E.C."/>
            <person name="Zhang Y.Z."/>
        </authorList>
    </citation>
    <scope>NUCLEOTIDE SEQUENCE</scope>
    <source>
        <strain evidence="1">BHTSS17667</strain>
    </source>
</reference>